<feature type="region of interest" description="Disordered" evidence="1">
    <location>
        <begin position="246"/>
        <end position="359"/>
    </location>
</feature>
<feature type="compositionally biased region" description="Polar residues" evidence="1">
    <location>
        <begin position="39"/>
        <end position="53"/>
    </location>
</feature>
<feature type="compositionally biased region" description="Low complexity" evidence="1">
    <location>
        <begin position="213"/>
        <end position="226"/>
    </location>
</feature>
<name>A0AAW0FIL0_9APHY</name>
<feature type="compositionally biased region" description="Basic and acidic residues" evidence="1">
    <location>
        <begin position="325"/>
        <end position="342"/>
    </location>
</feature>
<feature type="compositionally biased region" description="Polar residues" evidence="1">
    <location>
        <begin position="832"/>
        <end position="865"/>
    </location>
</feature>
<dbReference type="EMBL" id="JASBNA010000079">
    <property type="protein sequence ID" value="KAK7677994.1"/>
    <property type="molecule type" value="Genomic_DNA"/>
</dbReference>
<evidence type="ECO:0000313" key="2">
    <source>
        <dbReference type="EMBL" id="KAK7677994.1"/>
    </source>
</evidence>
<evidence type="ECO:0000313" key="3">
    <source>
        <dbReference type="Proteomes" id="UP001385951"/>
    </source>
</evidence>
<comment type="caution">
    <text evidence="2">The sequence shown here is derived from an EMBL/GenBank/DDBJ whole genome shotgun (WGS) entry which is preliminary data.</text>
</comment>
<feature type="region of interest" description="Disordered" evidence="1">
    <location>
        <begin position="127"/>
        <end position="169"/>
    </location>
</feature>
<feature type="compositionally biased region" description="Polar residues" evidence="1">
    <location>
        <begin position="792"/>
        <end position="813"/>
    </location>
</feature>
<feature type="compositionally biased region" description="Basic and acidic residues" evidence="1">
    <location>
        <begin position="999"/>
        <end position="1008"/>
    </location>
</feature>
<dbReference type="AlphaFoldDB" id="A0AAW0FIL0"/>
<keyword evidence="3" id="KW-1185">Reference proteome</keyword>
<feature type="compositionally biased region" description="Polar residues" evidence="1">
    <location>
        <begin position="268"/>
        <end position="322"/>
    </location>
</feature>
<feature type="region of interest" description="Disordered" evidence="1">
    <location>
        <begin position="1"/>
        <end position="101"/>
    </location>
</feature>
<gene>
    <name evidence="2" type="ORF">QCA50_019076</name>
</gene>
<feature type="compositionally biased region" description="Acidic residues" evidence="1">
    <location>
        <begin position="71"/>
        <end position="81"/>
    </location>
</feature>
<dbReference type="Proteomes" id="UP001385951">
    <property type="component" value="Unassembled WGS sequence"/>
</dbReference>
<feature type="region of interest" description="Disordered" evidence="1">
    <location>
        <begin position="735"/>
        <end position="772"/>
    </location>
</feature>
<feature type="region of interest" description="Disordered" evidence="1">
    <location>
        <begin position="791"/>
        <end position="871"/>
    </location>
</feature>
<feature type="compositionally biased region" description="Low complexity" evidence="1">
    <location>
        <begin position="246"/>
        <end position="267"/>
    </location>
</feature>
<protein>
    <submittedName>
        <fullName evidence="2">Uncharacterized protein</fullName>
    </submittedName>
</protein>
<feature type="compositionally biased region" description="Polar residues" evidence="1">
    <location>
        <begin position="1104"/>
        <end position="1126"/>
    </location>
</feature>
<feature type="region of interest" description="Disordered" evidence="1">
    <location>
        <begin position="204"/>
        <end position="233"/>
    </location>
</feature>
<feature type="region of interest" description="Disordered" evidence="1">
    <location>
        <begin position="950"/>
        <end position="1008"/>
    </location>
</feature>
<feature type="compositionally biased region" description="Basic and acidic residues" evidence="1">
    <location>
        <begin position="1086"/>
        <end position="1102"/>
    </location>
</feature>
<sequence>MEILQKTSEDVEQVDLKPDGSWEAIHEGDEDTQDKISNENKAASPNNVESVSNEPKKQLSPPSPIVIELLLETDDDDDDDRDAMAAPQTNNNFIPPVAEPNQLDAPAAAGIVTGLNDTTPRQTVPLTSHNDQMMDIGPNSNQDGTNSIHDEAPTSTHASNPISNNETQALPIPFSDSAILQGMAQDGTENESQAESNDNIPLAALNLADRTRPPSTRTSSTRPMSTELSSQTIASVSSYPTIASAQSNQTITSTTSDQTISSDHTISNVPLNQRNTSGPHTANNSNPSEPYKASENTIASVSSNQQVDSTMQSERSVASNSPEEIPLRIHESSRDTLRRSDGHNGASSLQQNQIPMVERQPTIPRSQSVSNFREANPHQDLLVQRSNTTPQNQHKQRGVQNVIEKSTLTGYGSSQPSSKETSNPNNQTFSNTNVHHQSTNINAVNSSSFNHVGNSHPAPVHTTSPPAMLPSDSNQFPNSIRTYGNNQYSDFPYGQAQAVSNNLREFEDFRKLEERAAQLSSTVSKYALELESTRQRMAFFKAQLEARKGSLPQNNPAPAMRSPTTYDQAYQTEYNRLLMRLEADHQRMLNEKARLQLTFEQMSRMGQVMSHPQQALVASSSNVSPNLFSNNIASRSFGPKALIENWKNIELGSIQWINKYEGWVPQDDTTRENYHTALQQVVQRLISVRAQLSSLNVPLVPIYRDTWLFKVMEPVSVQAKNRTNTLNESALLAQTQHSQTKNPQTPTASTTASSNSVSYNGQDSPVEHQPIQKQSLNGSLLSNHDTIRSEEASVNTDNGAINSGSHTLQNPNKTAEEGQSRPTALDQPPLENVSSLSSPQIVPALTNSQNRPMPVSTDSTAPLNSKNDKIPENRGLQIFAPHLREQERRKELLSRQKEDYNRMRENAFGRNRSSETIVSQAGSPSIADSTTVSLGADQISATPISFVTTNKDNSAPSAVPEVGSPNNDERITAPEKPSQSNDVPPSVPSVMKTPNKPAASEDRSKISENEARYSQSAFDLMHNAINKQKASSKIKGMLNIEVYDNLVNSCDQSTVQATSVSPLNFKVSSMTLETPNSKKRSLSNPDKIDKVWNKRMNSDDNRAGANSSTASVRNDSTVGNNENSNDQESEVPARAPNGNQERRRSSDANTSSFGGGQTLDKTLARKISNYKLKFDPKLIDQDEIIDLD</sequence>
<feature type="compositionally biased region" description="Polar residues" evidence="1">
    <location>
        <begin position="138"/>
        <end position="168"/>
    </location>
</feature>
<evidence type="ECO:0000256" key="1">
    <source>
        <dbReference type="SAM" id="MobiDB-lite"/>
    </source>
</evidence>
<reference evidence="2 3" key="1">
    <citation type="submission" date="2022-09" db="EMBL/GenBank/DDBJ databases">
        <authorList>
            <person name="Palmer J.M."/>
        </authorList>
    </citation>
    <scope>NUCLEOTIDE SEQUENCE [LARGE SCALE GENOMIC DNA]</scope>
    <source>
        <strain evidence="2 3">DSM 7382</strain>
    </source>
</reference>
<accession>A0AAW0FIL0</accession>
<feature type="compositionally biased region" description="Polar residues" evidence="1">
    <location>
        <begin position="461"/>
        <end position="478"/>
    </location>
</feature>
<feature type="region of interest" description="Disordered" evidence="1">
    <location>
        <begin position="1071"/>
        <end position="1159"/>
    </location>
</feature>
<feature type="compositionally biased region" description="Polar residues" evidence="1">
    <location>
        <begin position="384"/>
        <end position="393"/>
    </location>
</feature>
<feature type="compositionally biased region" description="Basic and acidic residues" evidence="1">
    <location>
        <begin position="14"/>
        <end position="38"/>
    </location>
</feature>
<feature type="region of interest" description="Disordered" evidence="1">
    <location>
        <begin position="382"/>
        <end position="478"/>
    </location>
</feature>
<feature type="compositionally biased region" description="Polar residues" evidence="1">
    <location>
        <begin position="345"/>
        <end position="354"/>
    </location>
</feature>
<proteinExistence type="predicted"/>
<feature type="compositionally biased region" description="Low complexity" evidence="1">
    <location>
        <begin position="742"/>
        <end position="756"/>
    </location>
</feature>
<feature type="compositionally biased region" description="Polar residues" evidence="1">
    <location>
        <begin position="403"/>
        <end position="453"/>
    </location>
</feature>
<organism evidence="2 3">
    <name type="scientific">Cerrena zonata</name>
    <dbReference type="NCBI Taxonomy" id="2478898"/>
    <lineage>
        <taxon>Eukaryota</taxon>
        <taxon>Fungi</taxon>
        <taxon>Dikarya</taxon>
        <taxon>Basidiomycota</taxon>
        <taxon>Agaricomycotina</taxon>
        <taxon>Agaricomycetes</taxon>
        <taxon>Polyporales</taxon>
        <taxon>Cerrenaceae</taxon>
        <taxon>Cerrena</taxon>
    </lineage>
</organism>